<evidence type="ECO:0000256" key="2">
    <source>
        <dbReference type="ARBA" id="ARBA00022448"/>
    </source>
</evidence>
<evidence type="ECO:0000256" key="3">
    <source>
        <dbReference type="ARBA" id="ARBA00022692"/>
    </source>
</evidence>
<evidence type="ECO:0000256" key="1">
    <source>
        <dbReference type="ARBA" id="ARBA00004141"/>
    </source>
</evidence>
<keyword evidence="5 6" id="KW-0472">Membrane</keyword>
<dbReference type="RefSeq" id="XP_002484558.1">
    <property type="nucleotide sequence ID" value="XM_002484513.1"/>
</dbReference>
<name>B8MIC1_TALSN</name>
<reference evidence="8" key="1">
    <citation type="journal article" date="2015" name="Genome Announc.">
        <title>Genome sequence of the AIDS-associated pathogen Penicillium marneffei (ATCC18224) and its near taxonomic relative Talaromyces stipitatus (ATCC10500).</title>
        <authorList>
            <person name="Nierman W.C."/>
            <person name="Fedorova-Abrams N.D."/>
            <person name="Andrianopoulos A."/>
        </authorList>
    </citation>
    <scope>NUCLEOTIDE SEQUENCE [LARGE SCALE GENOMIC DNA]</scope>
    <source>
        <strain evidence="8">ATCC 10500 / CBS 375.48 / QM 6759 / NRRL 1006</strain>
    </source>
</reference>
<dbReference type="OrthoDB" id="3257095at2759"/>
<keyword evidence="4 6" id="KW-1133">Transmembrane helix</keyword>
<keyword evidence="8" id="KW-1185">Reference proteome</keyword>
<dbReference type="GO" id="GO:0022857">
    <property type="term" value="F:transmembrane transporter activity"/>
    <property type="evidence" value="ECO:0007669"/>
    <property type="project" value="InterPro"/>
</dbReference>
<dbReference type="OMA" id="INRELMC"/>
<feature type="transmembrane region" description="Helical" evidence="6">
    <location>
        <begin position="96"/>
        <end position="118"/>
    </location>
</feature>
<organism evidence="7 8">
    <name type="scientific">Talaromyces stipitatus (strain ATCC 10500 / CBS 375.48 / QM 6759 / NRRL 1006)</name>
    <name type="common">Penicillium stipitatum</name>
    <dbReference type="NCBI Taxonomy" id="441959"/>
    <lineage>
        <taxon>Eukaryota</taxon>
        <taxon>Fungi</taxon>
        <taxon>Dikarya</taxon>
        <taxon>Ascomycota</taxon>
        <taxon>Pezizomycotina</taxon>
        <taxon>Eurotiomycetes</taxon>
        <taxon>Eurotiomycetidae</taxon>
        <taxon>Eurotiales</taxon>
        <taxon>Trichocomaceae</taxon>
        <taxon>Talaromyces</taxon>
        <taxon>Talaromyces sect. Talaromyces</taxon>
    </lineage>
</organism>
<dbReference type="STRING" id="441959.B8MIC1"/>
<dbReference type="GO" id="GO:0016020">
    <property type="term" value="C:membrane"/>
    <property type="evidence" value="ECO:0007669"/>
    <property type="project" value="UniProtKB-SubCell"/>
</dbReference>
<dbReference type="PANTHER" id="PTHR45649">
    <property type="entry name" value="AMINO-ACID PERMEASE BAT1"/>
    <property type="match status" value="1"/>
</dbReference>
<dbReference type="PhylomeDB" id="B8MIC1"/>
<dbReference type="InParanoid" id="B8MIC1"/>
<dbReference type="VEuPathDB" id="FungiDB:TSTA_040840"/>
<keyword evidence="2" id="KW-0813">Transport</keyword>
<dbReference type="eggNOG" id="KOG1289">
    <property type="taxonomic scope" value="Eukaryota"/>
</dbReference>
<evidence type="ECO:0000313" key="8">
    <source>
        <dbReference type="Proteomes" id="UP000001745"/>
    </source>
</evidence>
<evidence type="ECO:0000256" key="4">
    <source>
        <dbReference type="ARBA" id="ARBA00022989"/>
    </source>
</evidence>
<feature type="transmembrane region" description="Helical" evidence="6">
    <location>
        <begin position="150"/>
        <end position="178"/>
    </location>
</feature>
<gene>
    <name evidence="7" type="ORF">TSTA_040840</name>
</gene>
<dbReference type="EMBL" id="EQ962657">
    <property type="protein sequence ID" value="EED14605.1"/>
    <property type="molecule type" value="Genomic_DNA"/>
</dbReference>
<dbReference type="HOGENOM" id="CLU_837228_0_0_1"/>
<dbReference type="GeneID" id="8099892"/>
<dbReference type="AlphaFoldDB" id="B8MIC1"/>
<protein>
    <submittedName>
        <fullName evidence="7">Amino acid transporter, putative</fullName>
    </submittedName>
</protein>
<dbReference type="Gene3D" id="1.20.1740.10">
    <property type="entry name" value="Amino acid/polyamine transporter I"/>
    <property type="match status" value="1"/>
</dbReference>
<evidence type="ECO:0000313" key="7">
    <source>
        <dbReference type="EMBL" id="EED14605.1"/>
    </source>
</evidence>
<dbReference type="Proteomes" id="UP000001745">
    <property type="component" value="Unassembled WGS sequence"/>
</dbReference>
<dbReference type="PANTHER" id="PTHR45649:SF1">
    <property type="entry name" value="TRANSPORTER, PUTATIVE (EUROFUNG)-RELATED"/>
    <property type="match status" value="1"/>
</dbReference>
<evidence type="ECO:0000256" key="6">
    <source>
        <dbReference type="SAM" id="Phobius"/>
    </source>
</evidence>
<dbReference type="InterPro" id="IPR002293">
    <property type="entry name" value="AA/rel_permease1"/>
</dbReference>
<feature type="transmembrane region" description="Helical" evidence="6">
    <location>
        <begin position="198"/>
        <end position="218"/>
    </location>
</feature>
<evidence type="ECO:0000256" key="5">
    <source>
        <dbReference type="ARBA" id="ARBA00023136"/>
    </source>
</evidence>
<comment type="subcellular location">
    <subcellularLocation>
        <location evidence="1">Membrane</location>
        <topology evidence="1">Multi-pass membrane protein</topology>
    </subcellularLocation>
</comment>
<proteinExistence type="predicted"/>
<dbReference type="Pfam" id="PF13520">
    <property type="entry name" value="AA_permease_2"/>
    <property type="match status" value="1"/>
</dbReference>
<accession>B8MIC1</accession>
<feature type="transmembrane region" description="Helical" evidence="6">
    <location>
        <begin position="298"/>
        <end position="317"/>
    </location>
</feature>
<feature type="transmembrane region" description="Helical" evidence="6">
    <location>
        <begin position="267"/>
        <end position="286"/>
    </location>
</feature>
<sequence>MSETGETQGEQIIRYIELSLELLYDLGGITETEQAWVNENAQFYSVVDGKISQSSSNWHRGNTAESNTRCSIFSTFVNGGGWQTQALSFFVGMPGLGFALFVNGVLGFVMVTCTMYVIGDLDTVLTAIAAGESPVLLIFQQAVRSQTGTVLMYVIILIMAGACMIGCFATASRMLWSFARDHGVPFSGWLSKLSRESVPLRSLAVNCLIAMLLSLILLGSSIGFSDLVNLTVACLYSSYICPANPDPPIHPSSLHWGPWKIPEPFGLLNNIFACSYLVLVFFWSFWPTVKDVKASTMNYNVLIYGVIVVFSMSWYFVRARHYYKGPLVETGI</sequence>
<keyword evidence="3 6" id="KW-0812">Transmembrane</keyword>